<feature type="transmembrane region" description="Helical" evidence="17">
    <location>
        <begin position="227"/>
        <end position="247"/>
    </location>
</feature>
<dbReference type="PRINTS" id="PR01434">
    <property type="entry name" value="NADHDHGNASE5"/>
</dbReference>
<dbReference type="CTD" id="4540"/>
<gene>
    <name evidence="21" type="primary">ND5</name>
</gene>
<keyword evidence="7 17" id="KW-0812">Transmembrane</keyword>
<evidence type="ECO:0000256" key="14">
    <source>
        <dbReference type="ARBA" id="ARBA00023128"/>
    </source>
</evidence>
<dbReference type="InterPro" id="IPR001516">
    <property type="entry name" value="Proton_antipo_N"/>
</dbReference>
<keyword evidence="10" id="KW-0249">Electron transport</keyword>
<evidence type="ECO:0000259" key="20">
    <source>
        <dbReference type="Pfam" id="PF06455"/>
    </source>
</evidence>
<dbReference type="GO" id="GO:0008137">
    <property type="term" value="F:NADH dehydrogenase (ubiquinone) activity"/>
    <property type="evidence" value="ECO:0007669"/>
    <property type="project" value="UniProtKB-EC"/>
</dbReference>
<evidence type="ECO:0000256" key="2">
    <source>
        <dbReference type="ARBA" id="ARBA00004448"/>
    </source>
</evidence>
<feature type="domain" description="NADH-Ubiquinone oxidoreductase (complex I) chain 5 N-terminal" evidence="19">
    <location>
        <begin position="37"/>
        <end position="78"/>
    </location>
</feature>
<dbReference type="AlphaFoldDB" id="A0A0U1XDA1"/>
<evidence type="ECO:0000256" key="16">
    <source>
        <dbReference type="ARBA" id="ARBA00049551"/>
    </source>
</evidence>
<dbReference type="InterPro" id="IPR001750">
    <property type="entry name" value="ND/Mrp_TM"/>
</dbReference>
<evidence type="ECO:0000256" key="9">
    <source>
        <dbReference type="ARBA" id="ARBA00022967"/>
    </source>
</evidence>
<dbReference type="PANTHER" id="PTHR42829">
    <property type="entry name" value="NADH-UBIQUINONE OXIDOREDUCTASE CHAIN 5"/>
    <property type="match status" value="1"/>
</dbReference>
<keyword evidence="11 17" id="KW-1133">Transmembrane helix</keyword>
<evidence type="ECO:0000256" key="17">
    <source>
        <dbReference type="RuleBase" id="RU003404"/>
    </source>
</evidence>
<sequence>MSLMVTLIIMTALIPLILSMFLMLFNSYSLIKIFLLNLTSINMSIDIMIDWTSMLFLSIVMMISSLIILFSKYYIPSKEQKQFLLLLLMFVLSMGILIMSNNLFLILLGWDGLGLSSYILVIYYQNFSSAASGTITLLSNRVGDILILLSMGLITLSSNWSFNLNSEYSMLVLIMLMIAACSKSAQFPFSAWLPMAMAAPTPISALVHSSTLVTAGVFLMLRISSNIHPTSMLMLLIISSSTAIYASMSANWEQDLKKIIALSTLSQIAMMMFAISMNSMILAFSHLIIHALFKSAMFLCAGTMIHESSYQDMRMMGMNFLNYPLSLSILGINSMALMGIPFMSGFFSKDMIIESMISSNMNIMMTTMMMLSIGMTAAYSIRMSFISNKSNIKINSLSSNHQSIYSFIPIITLSLFAITSGSWLSWLLSPEQLFMINNQSKYMILMILITGLLMGFSLQFKNKKYIKMGLSSISLWFTHFLSIIPTNITAPMMQTFHNNDKNWQENYGPNNYHNLLSLNSSLPDLSKSSLLMILVMTSIIPMFIL</sequence>
<dbReference type="GO" id="GO:0042773">
    <property type="term" value="P:ATP synthesis coupled electron transport"/>
    <property type="evidence" value="ECO:0007669"/>
    <property type="project" value="InterPro"/>
</dbReference>
<evidence type="ECO:0000256" key="5">
    <source>
        <dbReference type="ARBA" id="ARBA00022448"/>
    </source>
</evidence>
<dbReference type="InterPro" id="IPR010934">
    <property type="entry name" value="NADH_DH_su5_C"/>
</dbReference>
<feature type="transmembrane region" description="Helical" evidence="17">
    <location>
        <begin position="51"/>
        <end position="71"/>
    </location>
</feature>
<evidence type="ECO:0000256" key="7">
    <source>
        <dbReference type="ARBA" id="ARBA00022692"/>
    </source>
</evidence>
<keyword evidence="13 17" id="KW-0830">Ubiquinone</keyword>
<feature type="transmembrane region" description="Helical" evidence="17">
    <location>
        <begin position="168"/>
        <end position="185"/>
    </location>
</feature>
<keyword evidence="9" id="KW-1278">Translocase</keyword>
<keyword evidence="5 17" id="KW-0813">Transport</keyword>
<evidence type="ECO:0000256" key="3">
    <source>
        <dbReference type="ARBA" id="ARBA00012944"/>
    </source>
</evidence>
<dbReference type="InterPro" id="IPR003945">
    <property type="entry name" value="NU5C-like"/>
</dbReference>
<evidence type="ECO:0000259" key="19">
    <source>
        <dbReference type="Pfam" id="PF00662"/>
    </source>
</evidence>
<name>A0A0U1XDA1_PLEPA</name>
<evidence type="ECO:0000259" key="18">
    <source>
        <dbReference type="Pfam" id="PF00361"/>
    </source>
</evidence>
<feature type="transmembrane region" description="Helical" evidence="17">
    <location>
        <begin position="259"/>
        <end position="281"/>
    </location>
</feature>
<evidence type="ECO:0000256" key="12">
    <source>
        <dbReference type="ARBA" id="ARBA00023027"/>
    </source>
</evidence>
<feature type="transmembrane region" description="Helical" evidence="17">
    <location>
        <begin position="525"/>
        <end position="544"/>
    </location>
</feature>
<dbReference type="Pfam" id="PF00361">
    <property type="entry name" value="Proton_antipo_M"/>
    <property type="match status" value="1"/>
</dbReference>
<evidence type="ECO:0000256" key="13">
    <source>
        <dbReference type="ARBA" id="ARBA00023075"/>
    </source>
</evidence>
<dbReference type="GO" id="GO:0015990">
    <property type="term" value="P:electron transport coupled proton transport"/>
    <property type="evidence" value="ECO:0007669"/>
    <property type="project" value="TreeGrafter"/>
</dbReference>
<evidence type="ECO:0000256" key="4">
    <source>
        <dbReference type="ARBA" id="ARBA00021096"/>
    </source>
</evidence>
<evidence type="ECO:0000256" key="8">
    <source>
        <dbReference type="ARBA" id="ARBA00022792"/>
    </source>
</evidence>
<dbReference type="Pfam" id="PF06455">
    <property type="entry name" value="NADH5_C"/>
    <property type="match status" value="1"/>
</dbReference>
<dbReference type="RefSeq" id="YP_009058780.1">
    <property type="nucleotide sequence ID" value="NC_024877.1"/>
</dbReference>
<geneLocation type="mitochondrion" evidence="21"/>
<feature type="domain" description="NADH:quinone oxidoreductase/Mrp antiporter transmembrane" evidence="18">
    <location>
        <begin position="100"/>
        <end position="371"/>
    </location>
</feature>
<feature type="transmembrane region" description="Helical" evidence="17">
    <location>
        <begin position="363"/>
        <end position="383"/>
    </location>
</feature>
<feature type="transmembrane region" description="Helical" evidence="17">
    <location>
        <begin position="325"/>
        <end position="343"/>
    </location>
</feature>
<feature type="transmembrane region" description="Helical" evidence="17">
    <location>
        <begin position="465"/>
        <end position="484"/>
    </location>
</feature>
<dbReference type="EC" id="7.1.1.2" evidence="3 17"/>
<dbReference type="PANTHER" id="PTHR42829:SF2">
    <property type="entry name" value="NADH-UBIQUINONE OXIDOREDUCTASE CHAIN 5"/>
    <property type="match status" value="1"/>
</dbReference>
<evidence type="ECO:0000256" key="1">
    <source>
        <dbReference type="ARBA" id="ARBA00003257"/>
    </source>
</evidence>
<dbReference type="GO" id="GO:0003954">
    <property type="term" value="F:NADH dehydrogenase activity"/>
    <property type="evidence" value="ECO:0007669"/>
    <property type="project" value="TreeGrafter"/>
</dbReference>
<evidence type="ECO:0000256" key="11">
    <source>
        <dbReference type="ARBA" id="ARBA00022989"/>
    </source>
</evidence>
<proteinExistence type="inferred from homology"/>
<protein>
    <recommendedName>
        <fullName evidence="4 17">NADH-ubiquinone oxidoreductase chain 5</fullName>
        <ecNumber evidence="3 17">7.1.1.2</ecNumber>
    </recommendedName>
</protein>
<comment type="catalytic activity">
    <reaction evidence="16 17">
        <text>a ubiquinone + NADH + 5 H(+)(in) = a ubiquinol + NAD(+) + 4 H(+)(out)</text>
        <dbReference type="Rhea" id="RHEA:29091"/>
        <dbReference type="Rhea" id="RHEA-COMP:9565"/>
        <dbReference type="Rhea" id="RHEA-COMP:9566"/>
        <dbReference type="ChEBI" id="CHEBI:15378"/>
        <dbReference type="ChEBI" id="CHEBI:16389"/>
        <dbReference type="ChEBI" id="CHEBI:17976"/>
        <dbReference type="ChEBI" id="CHEBI:57540"/>
        <dbReference type="ChEBI" id="CHEBI:57945"/>
        <dbReference type="EC" id="7.1.1.2"/>
    </reaction>
</comment>
<comment type="similarity">
    <text evidence="17">Belongs to the complex I subunit 5 family.</text>
</comment>
<evidence type="ECO:0000256" key="15">
    <source>
        <dbReference type="ARBA" id="ARBA00023136"/>
    </source>
</evidence>
<organism evidence="21">
    <name type="scientific">Plexippus paykulli</name>
    <name type="common">Pantropical jumping spider</name>
    <dbReference type="NCBI Taxonomy" id="243411"/>
    <lineage>
        <taxon>Eukaryota</taxon>
        <taxon>Metazoa</taxon>
        <taxon>Ecdysozoa</taxon>
        <taxon>Arthropoda</taxon>
        <taxon>Chelicerata</taxon>
        <taxon>Arachnida</taxon>
        <taxon>Araneae</taxon>
        <taxon>Araneomorphae</taxon>
        <taxon>Entelegynae</taxon>
        <taxon>Dionycha</taxon>
        <taxon>Salticidae</taxon>
        <taxon>Salticinae</taxon>
        <taxon>Salticoida</taxon>
        <taxon>Plexippini</taxon>
        <taxon>Plexippus</taxon>
    </lineage>
</organism>
<keyword evidence="8" id="KW-0999">Mitochondrion inner membrane</keyword>
<feature type="transmembrane region" description="Helical" evidence="17">
    <location>
        <begin position="197"/>
        <end position="221"/>
    </location>
</feature>
<feature type="transmembrane region" description="Helical" evidence="17">
    <location>
        <begin position="404"/>
        <end position="428"/>
    </location>
</feature>
<dbReference type="EMBL" id="KM114572">
    <property type="protein sequence ID" value="AIM52646.1"/>
    <property type="molecule type" value="Genomic_DNA"/>
</dbReference>
<evidence type="ECO:0000256" key="6">
    <source>
        <dbReference type="ARBA" id="ARBA00022660"/>
    </source>
</evidence>
<accession>A0A0U1XDA1</accession>
<keyword evidence="14 17" id="KW-0496">Mitochondrion</keyword>
<dbReference type="GeneID" id="20357195"/>
<evidence type="ECO:0000313" key="21">
    <source>
        <dbReference type="EMBL" id="AIM52646.1"/>
    </source>
</evidence>
<keyword evidence="6" id="KW-0679">Respiratory chain</keyword>
<comment type="subcellular location">
    <subcellularLocation>
        <location evidence="2">Mitochondrion inner membrane</location>
        <topology evidence="2">Multi-pass membrane protein</topology>
    </subcellularLocation>
</comment>
<reference evidence="21" key="1">
    <citation type="journal article" date="2014" name="Mitochondrial DNA">
        <title>The complete mitochondrial genome of pantropical jumping spider Plexippus paykulli (Araneae: Salticidae).</title>
        <authorList>
            <person name="Pan W.J."/>
            <person name="Fang H.Y."/>
            <person name="Zhang P."/>
            <person name="Pan H.C."/>
        </authorList>
    </citation>
    <scope>NUCLEOTIDE SEQUENCE</scope>
</reference>
<dbReference type="Pfam" id="PF00662">
    <property type="entry name" value="Proton_antipo_N"/>
    <property type="match status" value="1"/>
</dbReference>
<comment type="function">
    <text evidence="1">Core subunit of the mitochondrial membrane respiratory chain NADH dehydrogenase (Complex I) that is believed to belong to the minimal assembly required for catalysis. Complex I functions in the transfer of electrons from NADH to the respiratory chain. The immediate electron acceptor for the enzyme is believed to be ubiquinone.</text>
</comment>
<keyword evidence="15 17" id="KW-0472">Membrane</keyword>
<evidence type="ECO:0000256" key="10">
    <source>
        <dbReference type="ARBA" id="ARBA00022982"/>
    </source>
</evidence>
<keyword evidence="12 17" id="KW-0520">NAD</keyword>
<dbReference type="GO" id="GO:0005743">
    <property type="term" value="C:mitochondrial inner membrane"/>
    <property type="evidence" value="ECO:0007669"/>
    <property type="project" value="UniProtKB-SubCell"/>
</dbReference>
<feature type="transmembrane region" description="Helical" evidence="17">
    <location>
        <begin position="145"/>
        <end position="162"/>
    </location>
</feature>
<feature type="transmembrane region" description="Helical" evidence="17">
    <location>
        <begin position="7"/>
        <end position="31"/>
    </location>
</feature>
<comment type="function">
    <text evidence="17">Core subunit of the mitochondrial membrane respiratory chain NADH dehydrogenase (Complex I) which catalyzes electron transfer from NADH through the respiratory chain, using ubiquinone as an electron acceptor. Essential for the catalytic activity and assembly of complex I.</text>
</comment>
<feature type="domain" description="NADH dehydrogenase subunit 5 C-terminal" evidence="20">
    <location>
        <begin position="379"/>
        <end position="545"/>
    </location>
</feature>
<feature type="transmembrane region" description="Helical" evidence="17">
    <location>
        <begin position="83"/>
        <end position="110"/>
    </location>
</feature>
<feature type="transmembrane region" description="Helical" evidence="17">
    <location>
        <begin position="440"/>
        <end position="458"/>
    </location>
</feature>